<reference evidence="5 6" key="1">
    <citation type="submission" date="2022-10" db="EMBL/GenBank/DDBJ databases">
        <title>Aestuariibacter sp. AA17 isolated from Montipora capitata coral fragment.</title>
        <authorList>
            <person name="Emsley S.A."/>
            <person name="Pfannmuller K.M."/>
            <person name="Loughran R.M."/>
            <person name="Shlafstein M."/>
            <person name="Papke E."/>
            <person name="Saw J.H."/>
            <person name="Ushijima B."/>
            <person name="Videau P."/>
        </authorList>
    </citation>
    <scope>NUCLEOTIDE SEQUENCE [LARGE SCALE GENOMIC DNA]</scope>
    <source>
        <strain evidence="5 6">AA17</strain>
    </source>
</reference>
<dbReference type="Gene3D" id="3.20.20.70">
    <property type="entry name" value="Aldolase class I"/>
    <property type="match status" value="1"/>
</dbReference>
<comment type="similarity">
    <text evidence="1 2">Belongs to the glutamate synthase family.</text>
</comment>
<feature type="transmembrane region" description="Helical" evidence="3">
    <location>
        <begin position="31"/>
        <end position="48"/>
    </location>
</feature>
<dbReference type="InterPro" id="IPR027283">
    <property type="entry name" value="YerD"/>
</dbReference>
<keyword evidence="3" id="KW-0472">Membrane</keyword>
<dbReference type="PIRSF" id="PIRSF500060">
    <property type="entry name" value="UCP500060"/>
    <property type="match status" value="1"/>
</dbReference>
<keyword evidence="3" id="KW-1133">Transmembrane helix</keyword>
<evidence type="ECO:0000259" key="4">
    <source>
        <dbReference type="Pfam" id="PF01645"/>
    </source>
</evidence>
<evidence type="ECO:0000313" key="6">
    <source>
        <dbReference type="Proteomes" id="UP001652504"/>
    </source>
</evidence>
<sequence length="538" mass="59718">MHPHRLLIIGSLLLISFVIGAVIWWHPGMTWLVVLVAPCWVVAIYDMFQTRHSIMRNYPLVGRLRWLMEDFRPFVQQYFIESELDGRPISRMFRSIVYQRAKNAVDTVPFGTKIDVRHDGYEWIGHSINAIAPQENQYSMRVNIGGPGCKHPYSASVLNISAMSFGALSQNAIMALNRGAQEGKFYHNTGEGGISPYHLKYGGDLVWQIGSGYFGCRTDDGKFDPDAFQKNAQKPSVKMIEIKLSQGAKPGHGGILPAHKNSEEIARIRLVEPHTEVQSPPAHSAFDTPIGLLQFITQLRELSGGKPIGFKLCIGRKSEFIAICKAMLETGIQPDFITVDGGEGGTGAAPLEYTNSIGMPLREAIVFVDDILRGYQLRDDIKIIASGKIFTAFHITKAIALGADLCNSARGMMLAIGCVQSLQCNTNRCPTGVATQDPSLYKGLVVEDKYQRVKSFHAKTIHATLDLISSAGETHLNDIYRQHIFSRVNHESVKRLDEVYPIVDKGAFLEGNIPTRYATDMREANAKSFKMHPQVATT</sequence>
<gene>
    <name evidence="5" type="ORF">OE749_08480</name>
</gene>
<accession>A0ABT3A7R8</accession>
<evidence type="ECO:0000256" key="3">
    <source>
        <dbReference type="SAM" id="Phobius"/>
    </source>
</evidence>
<evidence type="ECO:0000256" key="2">
    <source>
        <dbReference type="PIRNR" id="PIRNR006429"/>
    </source>
</evidence>
<protein>
    <submittedName>
        <fullName evidence="5">FMN-binding glutamate synthase family protein</fullName>
    </submittedName>
</protein>
<evidence type="ECO:0000256" key="1">
    <source>
        <dbReference type="ARBA" id="ARBA00009716"/>
    </source>
</evidence>
<dbReference type="EMBL" id="JAOWKX010000004">
    <property type="protein sequence ID" value="MCV2884730.1"/>
    <property type="molecule type" value="Genomic_DNA"/>
</dbReference>
<dbReference type="InterPro" id="IPR024188">
    <property type="entry name" value="GltB"/>
</dbReference>
<comment type="caution">
    <text evidence="5">The sequence shown here is derived from an EMBL/GenBank/DDBJ whole genome shotgun (WGS) entry which is preliminary data.</text>
</comment>
<dbReference type="PANTHER" id="PTHR43819">
    <property type="entry name" value="ARCHAEAL-TYPE GLUTAMATE SYNTHASE [NADPH]"/>
    <property type="match status" value="1"/>
</dbReference>
<dbReference type="Pfam" id="PF01645">
    <property type="entry name" value="Glu_synthase"/>
    <property type="match status" value="1"/>
</dbReference>
<dbReference type="PIRSF" id="PIRSF006429">
    <property type="entry name" value="GOGAT_lg_2"/>
    <property type="match status" value="1"/>
</dbReference>
<keyword evidence="3" id="KW-0812">Transmembrane</keyword>
<evidence type="ECO:0000313" key="5">
    <source>
        <dbReference type="EMBL" id="MCV2884730.1"/>
    </source>
</evidence>
<name>A0ABT3A7R8_9ALTE</name>
<proteinExistence type="inferred from homology"/>
<dbReference type="RefSeq" id="WP_263712017.1">
    <property type="nucleotide sequence ID" value="NZ_JAOWKX010000004.1"/>
</dbReference>
<dbReference type="SUPFAM" id="SSF51395">
    <property type="entry name" value="FMN-linked oxidoreductases"/>
    <property type="match status" value="1"/>
</dbReference>
<organism evidence="5 6">
    <name type="scientific">Fluctibacter corallii</name>
    <dbReference type="NCBI Taxonomy" id="2984329"/>
    <lineage>
        <taxon>Bacteria</taxon>
        <taxon>Pseudomonadati</taxon>
        <taxon>Pseudomonadota</taxon>
        <taxon>Gammaproteobacteria</taxon>
        <taxon>Alteromonadales</taxon>
        <taxon>Alteromonadaceae</taxon>
        <taxon>Fluctibacter</taxon>
    </lineage>
</organism>
<dbReference type="PANTHER" id="PTHR43819:SF1">
    <property type="entry name" value="ARCHAEAL-TYPE GLUTAMATE SYNTHASE [NADPH]"/>
    <property type="match status" value="1"/>
</dbReference>
<dbReference type="InterPro" id="IPR013785">
    <property type="entry name" value="Aldolase_TIM"/>
</dbReference>
<keyword evidence="6" id="KW-1185">Reference proteome</keyword>
<dbReference type="Proteomes" id="UP001652504">
    <property type="component" value="Unassembled WGS sequence"/>
</dbReference>
<feature type="domain" description="Glutamate synthase" evidence="4">
    <location>
        <begin position="157"/>
        <end position="472"/>
    </location>
</feature>
<dbReference type="CDD" id="cd02808">
    <property type="entry name" value="GltS_FMN"/>
    <property type="match status" value="1"/>
</dbReference>
<dbReference type="InterPro" id="IPR002932">
    <property type="entry name" value="Glu_synthdom"/>
</dbReference>
<feature type="transmembrane region" description="Helical" evidence="3">
    <location>
        <begin position="7"/>
        <end position="25"/>
    </location>
</feature>